<dbReference type="InParanoid" id="B9T6Q3"/>
<dbReference type="KEGG" id="rcu:8263576"/>
<dbReference type="CDD" id="cd01837">
    <property type="entry name" value="SGNH_plant_lipase_like"/>
    <property type="match status" value="1"/>
</dbReference>
<accession>B9T6Q3</accession>
<keyword evidence="5" id="KW-1185">Reference proteome</keyword>
<feature type="signal peptide" evidence="3">
    <location>
        <begin position="1"/>
        <end position="23"/>
    </location>
</feature>
<proteinExistence type="inferred from homology"/>
<evidence type="ECO:0000256" key="1">
    <source>
        <dbReference type="ARBA" id="ARBA00008668"/>
    </source>
</evidence>
<dbReference type="GO" id="GO:0016298">
    <property type="term" value="F:lipase activity"/>
    <property type="evidence" value="ECO:0000318"/>
    <property type="project" value="GO_Central"/>
</dbReference>
<evidence type="ECO:0000256" key="2">
    <source>
        <dbReference type="ARBA" id="ARBA00022729"/>
    </source>
</evidence>
<dbReference type="InterPro" id="IPR036514">
    <property type="entry name" value="SGNH_hydro_sf"/>
</dbReference>
<dbReference type="PANTHER" id="PTHR45966:SF12">
    <property type="entry name" value="GDSL ESTERASE_LIPASE 1-LIKE ISOFORM X2"/>
    <property type="match status" value="1"/>
</dbReference>
<dbReference type="InterPro" id="IPR001087">
    <property type="entry name" value="GDSL"/>
</dbReference>
<dbReference type="OrthoDB" id="1600564at2759"/>
<dbReference type="PANTHER" id="PTHR45966">
    <property type="entry name" value="GDSL-LIKE LIPASE/ACYLHYDROLASE"/>
    <property type="match status" value="1"/>
</dbReference>
<dbReference type="Pfam" id="PF00657">
    <property type="entry name" value="Lipase_GDSL"/>
    <property type="match status" value="1"/>
</dbReference>
<keyword evidence="2 3" id="KW-0732">Signal</keyword>
<sequence length="377" mass="42431">MSSLGFLSGFLVVVASLLFPVNSHEDNSKQTQKHAAMFVFGDSLYDPGNNNFINVDIHFKANRWPYGEAYFKFPTGRFCDGRIIPDFIAIKANLPLWTPYLAPGKHQFTNGANFASAASGVLSETNPGTISLGMQVNYFKNVTSQLRQELGQEKAKKLLMEAVYLYSTGGNDYQCFYENKTRYLAPDPEKYAQLVIGNLTNMIREIYEMGGRKFAFQNIGPMGCLPLFKGHYGLPMNECLEELSGLATLHNNAFLKAIKELESKLRGFKYSVFDFYNSLLNVTKDPSKYGFLFADVACCGYGKYNGENCGIAPYNLCRNASEYVYFDGAHPTERANPHFAELFWSGEPPITAPHNLKKLFKLTSDFSSEKYELFNDE</sequence>
<gene>
    <name evidence="4" type="ORF">RCOM_0354370</name>
</gene>
<name>B9T6Q3_RICCO</name>
<dbReference type="Proteomes" id="UP000008311">
    <property type="component" value="Unassembled WGS sequence"/>
</dbReference>
<dbReference type="InterPro" id="IPR044552">
    <property type="entry name" value="GLIP1-5/GLL25"/>
</dbReference>
<evidence type="ECO:0000256" key="3">
    <source>
        <dbReference type="SAM" id="SignalP"/>
    </source>
</evidence>
<dbReference type="SUPFAM" id="SSF52266">
    <property type="entry name" value="SGNH hydrolase"/>
    <property type="match status" value="1"/>
</dbReference>
<protein>
    <submittedName>
        <fullName evidence="4">Zinc finger protein, putative</fullName>
    </submittedName>
</protein>
<feature type="chain" id="PRO_5002891984" evidence="3">
    <location>
        <begin position="24"/>
        <end position="377"/>
    </location>
</feature>
<organism evidence="4 5">
    <name type="scientific">Ricinus communis</name>
    <name type="common">Castor bean</name>
    <dbReference type="NCBI Taxonomy" id="3988"/>
    <lineage>
        <taxon>Eukaryota</taxon>
        <taxon>Viridiplantae</taxon>
        <taxon>Streptophyta</taxon>
        <taxon>Embryophyta</taxon>
        <taxon>Tracheophyta</taxon>
        <taxon>Spermatophyta</taxon>
        <taxon>Magnoliopsida</taxon>
        <taxon>eudicotyledons</taxon>
        <taxon>Gunneridae</taxon>
        <taxon>Pentapetalae</taxon>
        <taxon>rosids</taxon>
        <taxon>fabids</taxon>
        <taxon>Malpighiales</taxon>
        <taxon>Euphorbiaceae</taxon>
        <taxon>Acalyphoideae</taxon>
        <taxon>Acalypheae</taxon>
        <taxon>Ricinus</taxon>
    </lineage>
</organism>
<evidence type="ECO:0000313" key="4">
    <source>
        <dbReference type="EMBL" id="EEF28464.1"/>
    </source>
</evidence>
<dbReference type="AlphaFoldDB" id="B9T6Q3"/>
<dbReference type="eggNOG" id="ENOG502S4IX">
    <property type="taxonomic scope" value="Eukaryota"/>
</dbReference>
<reference evidence="5" key="1">
    <citation type="journal article" date="2010" name="Nat. Biotechnol.">
        <title>Draft genome sequence of the oilseed species Ricinus communis.</title>
        <authorList>
            <person name="Chan A.P."/>
            <person name="Crabtree J."/>
            <person name="Zhao Q."/>
            <person name="Lorenzi H."/>
            <person name="Orvis J."/>
            <person name="Puiu D."/>
            <person name="Melake-Berhan A."/>
            <person name="Jones K.M."/>
            <person name="Redman J."/>
            <person name="Chen G."/>
            <person name="Cahoon E.B."/>
            <person name="Gedil M."/>
            <person name="Stanke M."/>
            <person name="Haas B.J."/>
            <person name="Wortman J.R."/>
            <person name="Fraser-Liggett C.M."/>
            <person name="Ravel J."/>
            <person name="Rabinowicz P.D."/>
        </authorList>
    </citation>
    <scope>NUCLEOTIDE SEQUENCE [LARGE SCALE GENOMIC DNA]</scope>
    <source>
        <strain evidence="5">cv. Hale</strain>
    </source>
</reference>
<dbReference type="EMBL" id="EQ974633">
    <property type="protein sequence ID" value="EEF28464.1"/>
    <property type="molecule type" value="Genomic_DNA"/>
</dbReference>
<dbReference type="InterPro" id="IPR035669">
    <property type="entry name" value="SGNH_plant_lipase-like"/>
</dbReference>
<evidence type="ECO:0000313" key="5">
    <source>
        <dbReference type="Proteomes" id="UP000008311"/>
    </source>
</evidence>
<comment type="similarity">
    <text evidence="1">Belongs to the 'GDSL' lipolytic enzyme family.</text>
</comment>
<dbReference type="Gene3D" id="3.40.50.1110">
    <property type="entry name" value="SGNH hydrolase"/>
    <property type="match status" value="1"/>
</dbReference>